<reference evidence="1 2" key="1">
    <citation type="submission" date="2020-10" db="EMBL/GenBank/DDBJ databases">
        <title>Bacillus sp. HD4P25, an endophyte from a halophyte.</title>
        <authorList>
            <person name="Sun J.-Q."/>
        </authorList>
    </citation>
    <scope>NUCLEOTIDE SEQUENCE [LARGE SCALE GENOMIC DNA]</scope>
    <source>
        <strain evidence="1 2">YIM 93174</strain>
    </source>
</reference>
<evidence type="ECO:0008006" key="3">
    <source>
        <dbReference type="Google" id="ProtNLM"/>
    </source>
</evidence>
<accession>A0ABR9QEU6</accession>
<protein>
    <recommendedName>
        <fullName evidence="3">Lipoprotein</fullName>
    </recommendedName>
</protein>
<dbReference type="Proteomes" id="UP001516662">
    <property type="component" value="Unassembled WGS sequence"/>
</dbReference>
<organism evidence="1 2">
    <name type="scientific">Litchfieldia luteola</name>
    <dbReference type="NCBI Taxonomy" id="682179"/>
    <lineage>
        <taxon>Bacteria</taxon>
        <taxon>Bacillati</taxon>
        <taxon>Bacillota</taxon>
        <taxon>Bacilli</taxon>
        <taxon>Bacillales</taxon>
        <taxon>Bacillaceae</taxon>
        <taxon>Litchfieldia</taxon>
    </lineage>
</organism>
<keyword evidence="2" id="KW-1185">Reference proteome</keyword>
<evidence type="ECO:0000313" key="1">
    <source>
        <dbReference type="EMBL" id="MBE4907007.1"/>
    </source>
</evidence>
<dbReference type="EMBL" id="JADCLJ010000007">
    <property type="protein sequence ID" value="MBE4907007.1"/>
    <property type="molecule type" value="Genomic_DNA"/>
</dbReference>
<proteinExistence type="predicted"/>
<name>A0ABR9QEU6_9BACI</name>
<sequence length="199" mass="22964">MIIIITLLTACSFYHTELSNGNVGVVKEEEANSIDDEVILLYEQDIVYLMDGLENSETGFLNSSINQPYSIYLFKDFQLEAVTPHKDVLIHKENRDIHMEIELMPENINFFQLEYDTYKMLNNIVSKTVHRKVWDQPDPLLKGAVMLHAGNEEKSVQVILIKDRAHFPNMKLTIHTEEEIAINRLLAMAKTIVKTKMGR</sequence>
<gene>
    <name evidence="1" type="ORF">IMZ08_02920</name>
</gene>
<comment type="caution">
    <text evidence="1">The sequence shown here is derived from an EMBL/GenBank/DDBJ whole genome shotgun (WGS) entry which is preliminary data.</text>
</comment>
<evidence type="ECO:0000313" key="2">
    <source>
        <dbReference type="Proteomes" id="UP001516662"/>
    </source>
</evidence>